<comment type="caution">
    <text evidence="1">The sequence shown here is derived from an EMBL/GenBank/DDBJ whole genome shotgun (WGS) entry which is preliminary data.</text>
</comment>
<keyword evidence="2" id="KW-1185">Reference proteome</keyword>
<name>A0A392QRY7_9FABA</name>
<dbReference type="AlphaFoldDB" id="A0A392QRY7"/>
<reference evidence="1 2" key="1">
    <citation type="journal article" date="2018" name="Front. Plant Sci.">
        <title>Red Clover (Trifolium pratense) and Zigzag Clover (T. medium) - A Picture of Genomic Similarities and Differences.</title>
        <authorList>
            <person name="Dluhosova J."/>
            <person name="Istvanek J."/>
            <person name="Nedelnik J."/>
            <person name="Repkova J."/>
        </authorList>
    </citation>
    <scope>NUCLEOTIDE SEQUENCE [LARGE SCALE GENOMIC DNA]</scope>
    <source>
        <strain evidence="2">cv. 10/8</strain>
        <tissue evidence="1">Leaf</tissue>
    </source>
</reference>
<accession>A0A392QRY7</accession>
<evidence type="ECO:0000313" key="2">
    <source>
        <dbReference type="Proteomes" id="UP000265520"/>
    </source>
</evidence>
<dbReference type="Proteomes" id="UP000265520">
    <property type="component" value="Unassembled WGS sequence"/>
</dbReference>
<evidence type="ECO:0000313" key="1">
    <source>
        <dbReference type="EMBL" id="MCI26739.1"/>
    </source>
</evidence>
<organism evidence="1 2">
    <name type="scientific">Trifolium medium</name>
    <dbReference type="NCBI Taxonomy" id="97028"/>
    <lineage>
        <taxon>Eukaryota</taxon>
        <taxon>Viridiplantae</taxon>
        <taxon>Streptophyta</taxon>
        <taxon>Embryophyta</taxon>
        <taxon>Tracheophyta</taxon>
        <taxon>Spermatophyta</taxon>
        <taxon>Magnoliopsida</taxon>
        <taxon>eudicotyledons</taxon>
        <taxon>Gunneridae</taxon>
        <taxon>Pentapetalae</taxon>
        <taxon>rosids</taxon>
        <taxon>fabids</taxon>
        <taxon>Fabales</taxon>
        <taxon>Fabaceae</taxon>
        <taxon>Papilionoideae</taxon>
        <taxon>50 kb inversion clade</taxon>
        <taxon>NPAAA clade</taxon>
        <taxon>Hologalegina</taxon>
        <taxon>IRL clade</taxon>
        <taxon>Trifolieae</taxon>
        <taxon>Trifolium</taxon>
    </lineage>
</organism>
<dbReference type="EMBL" id="LXQA010155080">
    <property type="protein sequence ID" value="MCI26739.1"/>
    <property type="molecule type" value="Genomic_DNA"/>
</dbReference>
<proteinExistence type="predicted"/>
<protein>
    <submittedName>
        <fullName evidence="1">Uncharacterized protein</fullName>
    </submittedName>
</protein>
<sequence>MSRTTVLSPAALTMGQNVSLLTSVTCPTVTVGPVVSKLDLTLTLPFFLKLKLFKPTLLELKMEEENEVVEEDEPSNSFDEEPLSKTVVPIHLGEVHRFRAIGVGGECVKN</sequence>